<comment type="caution">
    <text evidence="2">The sequence shown here is derived from an EMBL/GenBank/DDBJ whole genome shotgun (WGS) entry which is preliminary data.</text>
</comment>
<name>A0ABY1PBP5_9HYPH</name>
<protein>
    <submittedName>
        <fullName evidence="2">Predicted HD phosphohydrolase</fullName>
    </submittedName>
</protein>
<evidence type="ECO:0000313" key="3">
    <source>
        <dbReference type="Proteomes" id="UP001157914"/>
    </source>
</evidence>
<reference evidence="2 3" key="1">
    <citation type="submission" date="2017-05" db="EMBL/GenBank/DDBJ databases">
        <authorList>
            <person name="Varghese N."/>
            <person name="Submissions S."/>
        </authorList>
    </citation>
    <scope>NUCLEOTIDE SEQUENCE [LARGE SCALE GENOMIC DNA]</scope>
    <source>
        <strain evidence="2 3">DSM 15949</strain>
    </source>
</reference>
<dbReference type="Gene3D" id="1.10.3210.10">
    <property type="entry name" value="Hypothetical protein af1432"/>
    <property type="match status" value="1"/>
</dbReference>
<sequence>MKTVSFTQMKDGTKEDYDLLANAEQPYHALTADRILAELQRQGEDTMTGYKITRMEHGLQSATRALKDGADIDWIVGALLHDIGDGLAPQNHDRFSAEVIRPFVREEVAWVVEHHGIFQMIYYAHHYNWDADARDRFKDHPHFKACSDFCERWDQSSFDPDYPTEPLETFTPMVRQVFARKAYDPAVVREGYAGGLPPAPVQ</sequence>
<proteinExistence type="predicted"/>
<dbReference type="PANTHER" id="PTHR40202">
    <property type="match status" value="1"/>
</dbReference>
<evidence type="ECO:0000259" key="1">
    <source>
        <dbReference type="Pfam" id="PF01966"/>
    </source>
</evidence>
<dbReference type="InterPro" id="IPR006674">
    <property type="entry name" value="HD_domain"/>
</dbReference>
<dbReference type="Pfam" id="PF01966">
    <property type="entry name" value="HD"/>
    <property type="match status" value="1"/>
</dbReference>
<dbReference type="EMBL" id="FXTT01000004">
    <property type="protein sequence ID" value="SMP28730.1"/>
    <property type="molecule type" value="Genomic_DNA"/>
</dbReference>
<dbReference type="RefSeq" id="WP_208997213.1">
    <property type="nucleotide sequence ID" value="NZ_BAAAEA010000004.1"/>
</dbReference>
<dbReference type="SUPFAM" id="SSF109604">
    <property type="entry name" value="HD-domain/PDEase-like"/>
    <property type="match status" value="1"/>
</dbReference>
<feature type="domain" description="HD" evidence="1">
    <location>
        <begin position="56"/>
        <end position="122"/>
    </location>
</feature>
<evidence type="ECO:0000313" key="2">
    <source>
        <dbReference type="EMBL" id="SMP28730.1"/>
    </source>
</evidence>
<dbReference type="InterPro" id="IPR052567">
    <property type="entry name" value="OP_Dioxygenase"/>
</dbReference>
<accession>A0ABY1PBP5</accession>
<gene>
    <name evidence="2" type="ORF">SAMN06265374_2992</name>
</gene>
<dbReference type="PANTHER" id="PTHR40202:SF1">
    <property type="entry name" value="HD DOMAIN-CONTAINING PROTEIN"/>
    <property type="match status" value="1"/>
</dbReference>
<keyword evidence="3" id="KW-1185">Reference proteome</keyword>
<dbReference type="Proteomes" id="UP001157914">
    <property type="component" value="Unassembled WGS sequence"/>
</dbReference>
<organism evidence="2 3">
    <name type="scientific">Roseibium denhamense</name>
    <dbReference type="NCBI Taxonomy" id="76305"/>
    <lineage>
        <taxon>Bacteria</taxon>
        <taxon>Pseudomonadati</taxon>
        <taxon>Pseudomonadota</taxon>
        <taxon>Alphaproteobacteria</taxon>
        <taxon>Hyphomicrobiales</taxon>
        <taxon>Stappiaceae</taxon>
        <taxon>Roseibium</taxon>
    </lineage>
</organism>